<accession>A0AAD9UUU3</accession>
<evidence type="ECO:0000256" key="1">
    <source>
        <dbReference type="ARBA" id="ARBA00007936"/>
    </source>
</evidence>
<evidence type="ECO:0000256" key="2">
    <source>
        <dbReference type="SAM" id="SignalP"/>
    </source>
</evidence>
<dbReference type="CDD" id="cd23307">
    <property type="entry name" value="beta-trefoil_FGF8-like"/>
    <property type="match status" value="1"/>
</dbReference>
<dbReference type="SMART" id="SM00442">
    <property type="entry name" value="FGF"/>
    <property type="match status" value="1"/>
</dbReference>
<evidence type="ECO:0000313" key="4">
    <source>
        <dbReference type="Proteomes" id="UP001249851"/>
    </source>
</evidence>
<dbReference type="GO" id="GO:0008083">
    <property type="term" value="F:growth factor activity"/>
    <property type="evidence" value="ECO:0007669"/>
    <property type="project" value="InterPro"/>
</dbReference>
<reference evidence="3" key="2">
    <citation type="journal article" date="2023" name="Science">
        <title>Genomic signatures of disease resistance in endangered staghorn corals.</title>
        <authorList>
            <person name="Vollmer S.V."/>
            <person name="Selwyn J.D."/>
            <person name="Despard B.A."/>
            <person name="Roesel C.L."/>
        </authorList>
    </citation>
    <scope>NUCLEOTIDE SEQUENCE</scope>
    <source>
        <strain evidence="3">K2</strain>
    </source>
</reference>
<keyword evidence="4" id="KW-1185">Reference proteome</keyword>
<evidence type="ECO:0000313" key="3">
    <source>
        <dbReference type="EMBL" id="KAK2550804.1"/>
    </source>
</evidence>
<organism evidence="3 4">
    <name type="scientific">Acropora cervicornis</name>
    <name type="common">Staghorn coral</name>
    <dbReference type="NCBI Taxonomy" id="6130"/>
    <lineage>
        <taxon>Eukaryota</taxon>
        <taxon>Metazoa</taxon>
        <taxon>Cnidaria</taxon>
        <taxon>Anthozoa</taxon>
        <taxon>Hexacorallia</taxon>
        <taxon>Scleractinia</taxon>
        <taxon>Astrocoeniina</taxon>
        <taxon>Acroporidae</taxon>
        <taxon>Acropora</taxon>
    </lineage>
</organism>
<dbReference type="InterPro" id="IPR002209">
    <property type="entry name" value="Fibroblast_GF_fam"/>
</dbReference>
<reference evidence="3" key="1">
    <citation type="journal article" date="2023" name="G3 (Bethesda)">
        <title>Whole genome assembly and annotation of the endangered Caribbean coral Acropora cervicornis.</title>
        <authorList>
            <person name="Selwyn J.D."/>
            <person name="Vollmer S.V."/>
        </authorList>
    </citation>
    <scope>NUCLEOTIDE SEQUENCE</scope>
    <source>
        <strain evidence="3">K2</strain>
    </source>
</reference>
<protein>
    <submittedName>
        <fullName evidence="3">Fibroblast growth factor 1</fullName>
    </submittedName>
</protein>
<comment type="similarity">
    <text evidence="1">Belongs to the heparin-binding growth factors family.</text>
</comment>
<keyword evidence="2" id="KW-0732">Signal</keyword>
<dbReference type="Gene3D" id="2.80.10.50">
    <property type="match status" value="1"/>
</dbReference>
<proteinExistence type="inferred from homology"/>
<dbReference type="AlphaFoldDB" id="A0AAD9UUU3"/>
<sequence length="169" mass="19162">MMYTTIIFLWLTLGLVIFTRTLAFPARSKNSPNTHEVSLHSPNARGFVRIKGSHVDSLALTKDDRSAKLQMKSFTVNGSVVVTIQPREKNSYLCVNSDGNLTVETPGNVMSRCLFIEGERSGYTTFRSHHNRNWYLGFKRNGKVKQPHNTTESQKAARFIIYKTHLTSP</sequence>
<dbReference type="EMBL" id="JARQWQ010000106">
    <property type="protein sequence ID" value="KAK2550804.1"/>
    <property type="molecule type" value="Genomic_DNA"/>
</dbReference>
<dbReference type="Proteomes" id="UP001249851">
    <property type="component" value="Unassembled WGS sequence"/>
</dbReference>
<name>A0AAD9UUU3_ACRCE</name>
<dbReference type="SUPFAM" id="SSF50353">
    <property type="entry name" value="Cytokine"/>
    <property type="match status" value="1"/>
</dbReference>
<gene>
    <name evidence="3" type="ORF">P5673_028485</name>
</gene>
<dbReference type="InterPro" id="IPR008996">
    <property type="entry name" value="IL1/FGF"/>
</dbReference>
<feature type="chain" id="PRO_5041960908" evidence="2">
    <location>
        <begin position="24"/>
        <end position="169"/>
    </location>
</feature>
<comment type="caution">
    <text evidence="3">The sequence shown here is derived from an EMBL/GenBank/DDBJ whole genome shotgun (WGS) entry which is preliminary data.</text>
</comment>
<feature type="signal peptide" evidence="2">
    <location>
        <begin position="1"/>
        <end position="23"/>
    </location>
</feature>
<dbReference type="Pfam" id="PF00167">
    <property type="entry name" value="FGF"/>
    <property type="match status" value="1"/>
</dbReference>
<dbReference type="PANTHER" id="PTHR11486">
    <property type="entry name" value="FIBROBLAST GROWTH FACTOR"/>
    <property type="match status" value="1"/>
</dbReference>